<sequence length="166" mass="18281">MSRVGIDDLENLQSVRGSSSSIDELIQAQTEAVVSFTSDTGWASGVVMSYVRHDGAFWVTAVSDRAHAKAFRRDPRISLVISATGTHLSGRRMVSVRCLAHAHVDEATRHWFYRALGDRLSVDDRDAFFSLLDSENRVVFELRPVRVAVSHDSRKLPGDGRGGSAP</sequence>
<dbReference type="SUPFAM" id="SSF50475">
    <property type="entry name" value="FMN-binding split barrel"/>
    <property type="match status" value="1"/>
</dbReference>
<dbReference type="EMBL" id="SMLA01000085">
    <property type="protein sequence ID" value="TDD80932.1"/>
    <property type="molecule type" value="Genomic_DNA"/>
</dbReference>
<accession>A0A4R5BBQ7</accession>
<evidence type="ECO:0000259" key="1">
    <source>
        <dbReference type="Pfam" id="PF01243"/>
    </source>
</evidence>
<feature type="domain" description="Pyridoxamine 5'-phosphate oxidase N-terminal" evidence="1">
    <location>
        <begin position="22"/>
        <end position="148"/>
    </location>
</feature>
<dbReference type="InterPro" id="IPR012349">
    <property type="entry name" value="Split_barrel_FMN-bd"/>
</dbReference>
<dbReference type="Pfam" id="PF01243">
    <property type="entry name" value="PNPOx_N"/>
    <property type="match status" value="1"/>
</dbReference>
<name>A0A4R5BBQ7_9PSEU</name>
<protein>
    <recommendedName>
        <fullName evidence="1">Pyridoxamine 5'-phosphate oxidase N-terminal domain-containing protein</fullName>
    </recommendedName>
</protein>
<proteinExistence type="predicted"/>
<reference evidence="2 3" key="1">
    <citation type="submission" date="2019-03" db="EMBL/GenBank/DDBJ databases">
        <title>Draft genome sequences of novel Actinobacteria.</title>
        <authorList>
            <person name="Sahin N."/>
            <person name="Ay H."/>
            <person name="Saygin H."/>
        </authorList>
    </citation>
    <scope>NUCLEOTIDE SEQUENCE [LARGE SCALE GENOMIC DNA]</scope>
    <source>
        <strain evidence="2 3">5K548</strain>
    </source>
</reference>
<dbReference type="Gene3D" id="2.30.110.10">
    <property type="entry name" value="Electron Transport, Fmn-binding Protein, Chain A"/>
    <property type="match status" value="1"/>
</dbReference>
<dbReference type="InterPro" id="IPR011576">
    <property type="entry name" value="Pyridox_Oxase_N"/>
</dbReference>
<dbReference type="AlphaFoldDB" id="A0A4R5BBQ7"/>
<keyword evidence="3" id="KW-1185">Reference proteome</keyword>
<evidence type="ECO:0000313" key="2">
    <source>
        <dbReference type="EMBL" id="TDD80932.1"/>
    </source>
</evidence>
<dbReference type="Proteomes" id="UP000294723">
    <property type="component" value="Unassembled WGS sequence"/>
</dbReference>
<organism evidence="2 3">
    <name type="scientific">Saccharopolyspora karakumensis</name>
    <dbReference type="NCBI Taxonomy" id="2530386"/>
    <lineage>
        <taxon>Bacteria</taxon>
        <taxon>Bacillati</taxon>
        <taxon>Actinomycetota</taxon>
        <taxon>Actinomycetes</taxon>
        <taxon>Pseudonocardiales</taxon>
        <taxon>Pseudonocardiaceae</taxon>
        <taxon>Saccharopolyspora</taxon>
    </lineage>
</organism>
<comment type="caution">
    <text evidence="2">The sequence shown here is derived from an EMBL/GenBank/DDBJ whole genome shotgun (WGS) entry which is preliminary data.</text>
</comment>
<evidence type="ECO:0000313" key="3">
    <source>
        <dbReference type="Proteomes" id="UP000294723"/>
    </source>
</evidence>
<gene>
    <name evidence="2" type="ORF">E1202_29740</name>
</gene>